<keyword evidence="4" id="KW-1185">Reference proteome</keyword>
<dbReference type="InterPro" id="IPR052016">
    <property type="entry name" value="Bact_Sigma-Reg"/>
</dbReference>
<keyword evidence="1" id="KW-0378">Hydrolase</keyword>
<accession>A0A543FSR7</accession>
<proteinExistence type="predicted"/>
<name>A0A543FSR7_9PSEU</name>
<dbReference type="EMBL" id="VFPH01000002">
    <property type="protein sequence ID" value="TQM36877.1"/>
    <property type="molecule type" value="Genomic_DNA"/>
</dbReference>
<dbReference type="SUPFAM" id="SSF81606">
    <property type="entry name" value="PP2C-like"/>
    <property type="match status" value="1"/>
</dbReference>
<comment type="caution">
    <text evidence="3">The sequence shown here is derived from an EMBL/GenBank/DDBJ whole genome shotgun (WGS) entry which is preliminary data.</text>
</comment>
<evidence type="ECO:0000256" key="1">
    <source>
        <dbReference type="ARBA" id="ARBA00022801"/>
    </source>
</evidence>
<dbReference type="InterPro" id="IPR036457">
    <property type="entry name" value="PPM-type-like_dom_sf"/>
</dbReference>
<sequence>MSAQGCVVLLSDYAEASLEPVAVDPATAPILSQDLVHSAAGVSYREQRRVTAVVERSADTAAVGAADRGAPGPAVVVYLPVSVRAERLGVLAVTLPGDDVGGATLDVLEDVARVLGHVLTGARRYTDRFEMLRRRRELGLAAEIQWELLPSLAFELPAFSIAGALEPAYEIGGDNFDYAVSAHCLTVAVSDAAGHGLRASLLASLSCTAMRNARRAHCSIVEQAETANRHLVEQFPGPDFVTGLILELDVDTGVGTILNAGHPPPLLVRDGAVSELLVPPELPLGLLGATHYPTHPIALQPGDRLLLLTDGITEAHQRGEQEFGYRRLAALLAEHHELAPPELVRHITRAVTKSCNGEISDDATVVCLDWHPKQPPAQ</sequence>
<dbReference type="InterPro" id="IPR001932">
    <property type="entry name" value="PPM-type_phosphatase-like_dom"/>
</dbReference>
<dbReference type="RefSeq" id="WP_170225745.1">
    <property type="nucleotide sequence ID" value="NZ_VFPH01000002.1"/>
</dbReference>
<gene>
    <name evidence="3" type="ORF">FB388_4064</name>
</gene>
<protein>
    <submittedName>
        <fullName evidence="3">Stage II sporulation protein E</fullName>
    </submittedName>
</protein>
<evidence type="ECO:0000313" key="3">
    <source>
        <dbReference type="EMBL" id="TQM36877.1"/>
    </source>
</evidence>
<feature type="domain" description="PPM-type phosphatase" evidence="2">
    <location>
        <begin position="156"/>
        <end position="370"/>
    </location>
</feature>
<evidence type="ECO:0000259" key="2">
    <source>
        <dbReference type="SMART" id="SM00331"/>
    </source>
</evidence>
<organism evidence="3 4">
    <name type="scientific">Pseudonocardia cypriaca</name>
    <dbReference type="NCBI Taxonomy" id="882449"/>
    <lineage>
        <taxon>Bacteria</taxon>
        <taxon>Bacillati</taxon>
        <taxon>Actinomycetota</taxon>
        <taxon>Actinomycetes</taxon>
        <taxon>Pseudonocardiales</taxon>
        <taxon>Pseudonocardiaceae</taxon>
        <taxon>Pseudonocardia</taxon>
    </lineage>
</organism>
<reference evidence="3 4" key="1">
    <citation type="submission" date="2019-06" db="EMBL/GenBank/DDBJ databases">
        <title>Sequencing the genomes of 1000 actinobacteria strains.</title>
        <authorList>
            <person name="Klenk H.-P."/>
        </authorList>
    </citation>
    <scope>NUCLEOTIDE SEQUENCE [LARGE SCALE GENOMIC DNA]</scope>
    <source>
        <strain evidence="3 4">DSM 45511</strain>
    </source>
</reference>
<dbReference type="Proteomes" id="UP000319818">
    <property type="component" value="Unassembled WGS sequence"/>
</dbReference>
<dbReference type="Pfam" id="PF07228">
    <property type="entry name" value="SpoIIE"/>
    <property type="match status" value="1"/>
</dbReference>
<dbReference type="SMART" id="SM00331">
    <property type="entry name" value="PP2C_SIG"/>
    <property type="match status" value="1"/>
</dbReference>
<dbReference type="AlphaFoldDB" id="A0A543FSR7"/>
<dbReference type="GO" id="GO:0016791">
    <property type="term" value="F:phosphatase activity"/>
    <property type="evidence" value="ECO:0007669"/>
    <property type="project" value="TreeGrafter"/>
</dbReference>
<dbReference type="Gene3D" id="3.60.40.10">
    <property type="entry name" value="PPM-type phosphatase domain"/>
    <property type="match status" value="1"/>
</dbReference>
<dbReference type="PANTHER" id="PTHR43156">
    <property type="entry name" value="STAGE II SPORULATION PROTEIN E-RELATED"/>
    <property type="match status" value="1"/>
</dbReference>
<dbReference type="PANTHER" id="PTHR43156:SF2">
    <property type="entry name" value="STAGE II SPORULATION PROTEIN E"/>
    <property type="match status" value="1"/>
</dbReference>
<evidence type="ECO:0000313" key="4">
    <source>
        <dbReference type="Proteomes" id="UP000319818"/>
    </source>
</evidence>